<name>A0A0M3JLV4_ANISI</name>
<sequence length="72" mass="7716">MEHNAETTGMKQLLFAACEDLPCICGNTRKMKPSGKIFAKCRNMEHGLEIYSSAIAATMSTVPVMVLPGPGS</sequence>
<gene>
    <name evidence="1" type="ORF">ASIM_LOCUS8386</name>
</gene>
<reference evidence="3" key="1">
    <citation type="submission" date="2017-02" db="UniProtKB">
        <authorList>
            <consortium name="WormBaseParasite"/>
        </authorList>
    </citation>
    <scope>IDENTIFICATION</scope>
</reference>
<dbReference type="Proteomes" id="UP000267096">
    <property type="component" value="Unassembled WGS sequence"/>
</dbReference>
<dbReference type="WBParaSite" id="ASIM_0000863501-mRNA-1">
    <property type="protein sequence ID" value="ASIM_0000863501-mRNA-1"/>
    <property type="gene ID" value="ASIM_0000863501"/>
</dbReference>
<accession>A0A0M3JLV4</accession>
<organism evidence="3">
    <name type="scientific">Anisakis simplex</name>
    <name type="common">Herring worm</name>
    <dbReference type="NCBI Taxonomy" id="6269"/>
    <lineage>
        <taxon>Eukaryota</taxon>
        <taxon>Metazoa</taxon>
        <taxon>Ecdysozoa</taxon>
        <taxon>Nematoda</taxon>
        <taxon>Chromadorea</taxon>
        <taxon>Rhabditida</taxon>
        <taxon>Spirurina</taxon>
        <taxon>Ascaridomorpha</taxon>
        <taxon>Ascaridoidea</taxon>
        <taxon>Anisakidae</taxon>
        <taxon>Anisakis</taxon>
        <taxon>Anisakis simplex complex</taxon>
    </lineage>
</organism>
<dbReference type="EMBL" id="UYRR01022568">
    <property type="protein sequence ID" value="VDK31530.1"/>
    <property type="molecule type" value="Genomic_DNA"/>
</dbReference>
<proteinExistence type="predicted"/>
<evidence type="ECO:0000313" key="3">
    <source>
        <dbReference type="WBParaSite" id="ASIM_0000863501-mRNA-1"/>
    </source>
</evidence>
<keyword evidence="2" id="KW-1185">Reference proteome</keyword>
<dbReference type="AlphaFoldDB" id="A0A0M3JLV4"/>
<protein>
    <submittedName>
        <fullName evidence="3">Elongation factor 1-alpha</fullName>
    </submittedName>
</protein>
<reference evidence="1 2" key="2">
    <citation type="submission" date="2018-11" db="EMBL/GenBank/DDBJ databases">
        <authorList>
            <consortium name="Pathogen Informatics"/>
        </authorList>
    </citation>
    <scope>NUCLEOTIDE SEQUENCE [LARGE SCALE GENOMIC DNA]</scope>
</reference>
<evidence type="ECO:0000313" key="2">
    <source>
        <dbReference type="Proteomes" id="UP000267096"/>
    </source>
</evidence>
<evidence type="ECO:0000313" key="1">
    <source>
        <dbReference type="EMBL" id="VDK31530.1"/>
    </source>
</evidence>